<feature type="non-terminal residue" evidence="2">
    <location>
        <position position="215"/>
    </location>
</feature>
<name>A0ABU3B3P7_9ACTN</name>
<evidence type="ECO:0008006" key="4">
    <source>
        <dbReference type="Google" id="ProtNLM"/>
    </source>
</evidence>
<comment type="caution">
    <text evidence="2">The sequence shown here is derived from an EMBL/GenBank/DDBJ whole genome shotgun (WGS) entry which is preliminary data.</text>
</comment>
<feature type="compositionally biased region" description="Acidic residues" evidence="1">
    <location>
        <begin position="30"/>
        <end position="43"/>
    </location>
</feature>
<evidence type="ECO:0000256" key="1">
    <source>
        <dbReference type="SAM" id="MobiDB-lite"/>
    </source>
</evidence>
<accession>A0ABU3B3P7</accession>
<dbReference type="Proteomes" id="UP001180724">
    <property type="component" value="Unassembled WGS sequence"/>
</dbReference>
<proteinExistence type="predicted"/>
<evidence type="ECO:0000313" key="2">
    <source>
        <dbReference type="EMBL" id="MDT0616670.1"/>
    </source>
</evidence>
<organism evidence="2 3">
    <name type="scientific">Streptomyces lancefieldiae</name>
    <dbReference type="NCBI Taxonomy" id="3075520"/>
    <lineage>
        <taxon>Bacteria</taxon>
        <taxon>Bacillati</taxon>
        <taxon>Actinomycetota</taxon>
        <taxon>Actinomycetes</taxon>
        <taxon>Kitasatosporales</taxon>
        <taxon>Streptomycetaceae</taxon>
        <taxon>Streptomyces</taxon>
    </lineage>
</organism>
<feature type="non-terminal residue" evidence="2">
    <location>
        <position position="1"/>
    </location>
</feature>
<dbReference type="EMBL" id="JAVRFH010000270">
    <property type="protein sequence ID" value="MDT0616670.1"/>
    <property type="molecule type" value="Genomic_DNA"/>
</dbReference>
<feature type="region of interest" description="Disordered" evidence="1">
    <location>
        <begin position="1"/>
        <end position="95"/>
    </location>
</feature>
<sequence length="215" mass="22773">ALNPAVSSAAVPTSEDLDEQVTPSAPDSEAPLDFDEVIAEVLDEQTTASSTDMPDELDETSDGAAGPAHLEGPPADEAPQQHPSPEAAAVQAPRPPLARVTAVTSHILAALNTPPDPPAAPQIRVLGTVDVVGALGRVESYRRNSLTEIAAWLVLHPGRNRHELDEAIWPGQRVNAKTRNTSISKLRTWLGRDPRLPADAPDSTYLLPVTDGVYS</sequence>
<dbReference type="Gene3D" id="1.10.10.10">
    <property type="entry name" value="Winged helix-like DNA-binding domain superfamily/Winged helix DNA-binding domain"/>
    <property type="match status" value="1"/>
</dbReference>
<gene>
    <name evidence="2" type="ORF">RM812_42085</name>
</gene>
<reference evidence="2" key="1">
    <citation type="submission" date="2024-05" db="EMBL/GenBank/DDBJ databases">
        <title>30 novel species of actinomycetes from the DSMZ collection.</title>
        <authorList>
            <person name="Nouioui I."/>
        </authorList>
    </citation>
    <scope>NUCLEOTIDE SEQUENCE</scope>
    <source>
        <strain evidence="2">DSM 40712</strain>
    </source>
</reference>
<keyword evidence="3" id="KW-1185">Reference proteome</keyword>
<evidence type="ECO:0000313" key="3">
    <source>
        <dbReference type="Proteomes" id="UP001180724"/>
    </source>
</evidence>
<dbReference type="InterPro" id="IPR036388">
    <property type="entry name" value="WH-like_DNA-bd_sf"/>
</dbReference>
<protein>
    <recommendedName>
        <fullName evidence="4">DNA-binding protein</fullName>
    </recommendedName>
</protein>